<evidence type="ECO:0000313" key="4">
    <source>
        <dbReference type="Proteomes" id="UP001595528"/>
    </source>
</evidence>
<evidence type="ECO:0000256" key="1">
    <source>
        <dbReference type="ARBA" id="ARBA00022801"/>
    </source>
</evidence>
<sequence length="264" mass="28071">MAQEVGNSVLIQTWASSGAIIAPDSGKIDLGWQEGEQPPHEYMNWIHNALGQKVNHCLQHGIARWNDATTYAAGDVVSHDGAIYVAISGSTDSEPPSANWVLALLEGTAIPASSVRPGQVVQEVVATHATTVTSTSLTFATAGLQAAITPVFSDSVIEAQAFVPRADARRNAGTPVDMRGRFRIQNVTNAAASPEYFFGRVLIAGTSELAQSTSPIAIQWRYTVNSVAERTFQLQIAAGTDPNVIISTSAADSAISMILREIRQ</sequence>
<evidence type="ECO:0000313" key="3">
    <source>
        <dbReference type="EMBL" id="MFC3227321.1"/>
    </source>
</evidence>
<proteinExistence type="predicted"/>
<dbReference type="EMBL" id="JBHRTR010000022">
    <property type="protein sequence ID" value="MFC3227321.1"/>
    <property type="molecule type" value="Genomic_DNA"/>
</dbReference>
<keyword evidence="4" id="KW-1185">Reference proteome</keyword>
<dbReference type="SMART" id="SM00495">
    <property type="entry name" value="ChtBD3"/>
    <property type="match status" value="1"/>
</dbReference>
<dbReference type="InterPro" id="IPR003610">
    <property type="entry name" value="CBM5/12"/>
</dbReference>
<gene>
    <name evidence="3" type="ORF">ACFOGJ_08780</name>
</gene>
<dbReference type="Gene3D" id="2.10.10.20">
    <property type="entry name" value="Carbohydrate-binding module superfamily 5/12"/>
    <property type="match status" value="1"/>
</dbReference>
<dbReference type="RefSeq" id="WP_379899487.1">
    <property type="nucleotide sequence ID" value="NZ_JBHRTR010000022.1"/>
</dbReference>
<feature type="domain" description="Chitin-binding type-3" evidence="2">
    <location>
        <begin position="62"/>
        <end position="103"/>
    </location>
</feature>
<dbReference type="InterPro" id="IPR036573">
    <property type="entry name" value="CBM_sf_5/12"/>
</dbReference>
<protein>
    <recommendedName>
        <fullName evidence="2">Chitin-binding type-3 domain-containing protein</fullName>
    </recommendedName>
</protein>
<reference evidence="4" key="1">
    <citation type="journal article" date="2019" name="Int. J. Syst. Evol. Microbiol.">
        <title>The Global Catalogue of Microorganisms (GCM) 10K type strain sequencing project: providing services to taxonomists for standard genome sequencing and annotation.</title>
        <authorList>
            <consortium name="The Broad Institute Genomics Platform"/>
            <consortium name="The Broad Institute Genome Sequencing Center for Infectious Disease"/>
            <person name="Wu L."/>
            <person name="Ma J."/>
        </authorList>
    </citation>
    <scope>NUCLEOTIDE SEQUENCE [LARGE SCALE GENOMIC DNA]</scope>
    <source>
        <strain evidence="4">KCTC 42964</strain>
    </source>
</reference>
<accession>A0ABV7KYD7</accession>
<comment type="caution">
    <text evidence="3">The sequence shown here is derived from an EMBL/GenBank/DDBJ whole genome shotgun (WGS) entry which is preliminary data.</text>
</comment>
<evidence type="ECO:0000259" key="2">
    <source>
        <dbReference type="SMART" id="SM00495"/>
    </source>
</evidence>
<dbReference type="Proteomes" id="UP001595528">
    <property type="component" value="Unassembled WGS sequence"/>
</dbReference>
<dbReference type="SUPFAM" id="SSF51055">
    <property type="entry name" value="Carbohydrate binding domain"/>
    <property type="match status" value="1"/>
</dbReference>
<organism evidence="3 4">
    <name type="scientific">Marinibaculum pumilum</name>
    <dbReference type="NCBI Taxonomy" id="1766165"/>
    <lineage>
        <taxon>Bacteria</taxon>
        <taxon>Pseudomonadati</taxon>
        <taxon>Pseudomonadota</taxon>
        <taxon>Alphaproteobacteria</taxon>
        <taxon>Rhodospirillales</taxon>
        <taxon>Rhodospirillaceae</taxon>
        <taxon>Marinibaculum</taxon>
    </lineage>
</organism>
<keyword evidence="1" id="KW-0378">Hydrolase</keyword>
<name>A0ABV7KYD7_9PROT</name>